<keyword evidence="2" id="KW-0472">Membrane</keyword>
<dbReference type="GO" id="GO:0000287">
    <property type="term" value="F:magnesium ion binding"/>
    <property type="evidence" value="ECO:0007669"/>
    <property type="project" value="TreeGrafter"/>
</dbReference>
<name>A0A9P4SGX7_9PEZI</name>
<protein>
    <submittedName>
        <fullName evidence="3">Uncharacterized protein</fullName>
    </submittedName>
</protein>
<dbReference type="GO" id="GO:0050897">
    <property type="term" value="F:cobalt ion binding"/>
    <property type="evidence" value="ECO:0007669"/>
    <property type="project" value="TreeGrafter"/>
</dbReference>
<dbReference type="PANTHER" id="PTHR46494">
    <property type="entry name" value="CORA FAMILY METAL ION TRANSPORTER (EUROFUNG)"/>
    <property type="match status" value="1"/>
</dbReference>
<comment type="caution">
    <text evidence="3">The sequence shown here is derived from an EMBL/GenBank/DDBJ whole genome shotgun (WGS) entry which is preliminary data.</text>
</comment>
<dbReference type="Proteomes" id="UP000799429">
    <property type="component" value="Unassembled WGS sequence"/>
</dbReference>
<feature type="transmembrane region" description="Helical" evidence="2">
    <location>
        <begin position="533"/>
        <end position="554"/>
    </location>
</feature>
<evidence type="ECO:0000313" key="3">
    <source>
        <dbReference type="EMBL" id="KAF2842119.1"/>
    </source>
</evidence>
<accession>A0A9P4SGX7</accession>
<gene>
    <name evidence="3" type="ORF">M501DRAFT_927945</name>
</gene>
<dbReference type="GO" id="GO:0015087">
    <property type="term" value="F:cobalt ion transmembrane transporter activity"/>
    <property type="evidence" value="ECO:0007669"/>
    <property type="project" value="TreeGrafter"/>
</dbReference>
<dbReference type="EMBL" id="MU006090">
    <property type="protein sequence ID" value="KAF2842119.1"/>
    <property type="molecule type" value="Genomic_DNA"/>
</dbReference>
<keyword evidence="2" id="KW-0812">Transmembrane</keyword>
<dbReference type="PANTHER" id="PTHR46494:SF1">
    <property type="entry name" value="CORA FAMILY METAL ION TRANSPORTER (EUROFUNG)"/>
    <property type="match status" value="1"/>
</dbReference>
<dbReference type="OrthoDB" id="5430812at2759"/>
<evidence type="ECO:0000256" key="1">
    <source>
        <dbReference type="ARBA" id="ARBA00004651"/>
    </source>
</evidence>
<evidence type="ECO:0000256" key="2">
    <source>
        <dbReference type="SAM" id="Phobius"/>
    </source>
</evidence>
<dbReference type="AlphaFoldDB" id="A0A9P4SGX7"/>
<keyword evidence="4" id="KW-1185">Reference proteome</keyword>
<dbReference type="InterPro" id="IPR045861">
    <property type="entry name" value="CorA_cytoplasmic_dom"/>
</dbReference>
<reference evidence="3" key="1">
    <citation type="journal article" date="2020" name="Stud. Mycol.">
        <title>101 Dothideomycetes genomes: a test case for predicting lifestyles and emergence of pathogens.</title>
        <authorList>
            <person name="Haridas S."/>
            <person name="Albert R."/>
            <person name="Binder M."/>
            <person name="Bloem J."/>
            <person name="Labutti K."/>
            <person name="Salamov A."/>
            <person name="Andreopoulos B."/>
            <person name="Baker S."/>
            <person name="Barry K."/>
            <person name="Bills G."/>
            <person name="Bluhm B."/>
            <person name="Cannon C."/>
            <person name="Castanera R."/>
            <person name="Culley D."/>
            <person name="Daum C."/>
            <person name="Ezra D."/>
            <person name="Gonzalez J."/>
            <person name="Henrissat B."/>
            <person name="Kuo A."/>
            <person name="Liang C."/>
            <person name="Lipzen A."/>
            <person name="Lutzoni F."/>
            <person name="Magnuson J."/>
            <person name="Mondo S."/>
            <person name="Nolan M."/>
            <person name="Ohm R."/>
            <person name="Pangilinan J."/>
            <person name="Park H.-J."/>
            <person name="Ramirez L."/>
            <person name="Alfaro M."/>
            <person name="Sun H."/>
            <person name="Tritt A."/>
            <person name="Yoshinaga Y."/>
            <person name="Zwiers L.-H."/>
            <person name="Turgeon B."/>
            <person name="Goodwin S."/>
            <person name="Spatafora J."/>
            <person name="Crous P."/>
            <person name="Grigoriev I."/>
        </authorList>
    </citation>
    <scope>NUCLEOTIDE SEQUENCE</scope>
    <source>
        <strain evidence="3">CBS 101060</strain>
    </source>
</reference>
<keyword evidence="2" id="KW-1133">Transmembrane helix</keyword>
<dbReference type="GO" id="GO:0015095">
    <property type="term" value="F:magnesium ion transmembrane transporter activity"/>
    <property type="evidence" value="ECO:0007669"/>
    <property type="project" value="TreeGrafter"/>
</dbReference>
<sequence>MTGQQTHSTFEHYRQLGVPIQNLDDETTFHAFEKAIKGPRNRNFFVDFSDDEAWCERDLSNTQISRLLKGSRSPNTHTRWINIWNPYKQTDIVQTIARYYDFTPRLLGVMRSAPVQPKKAAPVKDTHSHLSSSSILRRLHGEKGSSAKSMLEESSSIDLEDSAEMKELAPASQFDSSAGINHYHIANEVWHWSSVDWGRRYVSLGYNSLYHLDTSKKKNINDDGEEVDEYEKSDVPEGKRVWSWLVLCEDKTVISIMEDPYPFTKELDEQEIKSLSTIRRNIINVFSQLSKAYDSKKANPLNLLPIRKRVGDSEEETIHRETDIPGLLFYCLFDDWHTTYSLLARQEHPYASKLNKLREEMLQTASLSHIEQLHYIGRQLSVLKRIYQSYELIIDRVLEKQEASLASLKNSHIVSSPESLESSTADGRAHQILEHQSLLGVSISSAARVRFERLKHRIRLYALSEIQECIDQKESLVMMNFNLIAIKESYSVERLTRVTLFLAKITILFMPVSLMTAYFSTEIEGVTFKLNEYWIAFAVILTLSVIVLIVFGVVSGTMESKILYKPWSRIFWDKGKKVYNRKRKGM</sequence>
<evidence type="ECO:0000313" key="4">
    <source>
        <dbReference type="Proteomes" id="UP000799429"/>
    </source>
</evidence>
<dbReference type="SUPFAM" id="SSF143865">
    <property type="entry name" value="CorA soluble domain-like"/>
    <property type="match status" value="1"/>
</dbReference>
<comment type="subcellular location">
    <subcellularLocation>
        <location evidence="1">Cell membrane</location>
        <topology evidence="1">Multi-pass membrane protein</topology>
    </subcellularLocation>
</comment>
<dbReference type="GO" id="GO:0005886">
    <property type="term" value="C:plasma membrane"/>
    <property type="evidence" value="ECO:0007669"/>
    <property type="project" value="UniProtKB-SubCell"/>
</dbReference>
<feature type="transmembrane region" description="Helical" evidence="2">
    <location>
        <begin position="501"/>
        <end position="521"/>
    </location>
</feature>
<organism evidence="3 4">
    <name type="scientific">Patellaria atrata CBS 101060</name>
    <dbReference type="NCBI Taxonomy" id="1346257"/>
    <lineage>
        <taxon>Eukaryota</taxon>
        <taxon>Fungi</taxon>
        <taxon>Dikarya</taxon>
        <taxon>Ascomycota</taxon>
        <taxon>Pezizomycotina</taxon>
        <taxon>Dothideomycetes</taxon>
        <taxon>Dothideomycetes incertae sedis</taxon>
        <taxon>Patellariales</taxon>
        <taxon>Patellariaceae</taxon>
        <taxon>Patellaria</taxon>
    </lineage>
</organism>
<proteinExistence type="predicted"/>